<dbReference type="Proteomes" id="UP001152888">
    <property type="component" value="Unassembled WGS sequence"/>
</dbReference>
<feature type="compositionally biased region" description="Polar residues" evidence="1">
    <location>
        <begin position="75"/>
        <end position="99"/>
    </location>
</feature>
<feature type="region of interest" description="Disordered" evidence="1">
    <location>
        <begin position="1"/>
        <end position="131"/>
    </location>
</feature>
<dbReference type="InterPro" id="IPR036508">
    <property type="entry name" value="Chitin-bd_dom_sf"/>
</dbReference>
<feature type="compositionally biased region" description="Low complexity" evidence="1">
    <location>
        <begin position="115"/>
        <end position="129"/>
    </location>
</feature>
<proteinExistence type="predicted"/>
<evidence type="ECO:0000259" key="2">
    <source>
        <dbReference type="SMART" id="SM00494"/>
    </source>
</evidence>
<name>A0A9P0KKC1_ACAOB</name>
<dbReference type="GO" id="GO:0008061">
    <property type="term" value="F:chitin binding"/>
    <property type="evidence" value="ECO:0007669"/>
    <property type="project" value="InterPro"/>
</dbReference>
<reference evidence="3" key="1">
    <citation type="submission" date="2022-03" db="EMBL/GenBank/DDBJ databases">
        <authorList>
            <person name="Sayadi A."/>
        </authorList>
    </citation>
    <scope>NUCLEOTIDE SEQUENCE</scope>
</reference>
<dbReference type="EMBL" id="CAKOFQ010006798">
    <property type="protein sequence ID" value="CAH1972454.1"/>
    <property type="molecule type" value="Genomic_DNA"/>
</dbReference>
<comment type="caution">
    <text evidence="3">The sequence shown here is derived from an EMBL/GenBank/DDBJ whole genome shotgun (WGS) entry which is preliminary data.</text>
</comment>
<feature type="compositionally biased region" description="Low complexity" evidence="1">
    <location>
        <begin position="59"/>
        <end position="70"/>
    </location>
</feature>
<dbReference type="InterPro" id="IPR002557">
    <property type="entry name" value="Chitin-bd_dom"/>
</dbReference>
<sequence>MDSGSTTTSIKPVSATVSAAFTPQSSKASTMDSGSTTTSIKPVSATVPAASTPQSSKASTTDSGSTITSIKPVSATVSAASTPQSSKASTTDSGSTTTPIKPVSATVPVASTPQSSKASTTDSRSTTTSIKPVDPPNCYTVGKGTYPALYCNLYYECLDKGVLHVFERYKRALRRCEGDLIYDDSSKSCIVGTCTSLSVAPYCARSGKHPAEKCNQFYQCTRIGWHRPIFDYELQLKTCGFNKIFDPRIKRCVPGSCR</sequence>
<organism evidence="3 4">
    <name type="scientific">Acanthoscelides obtectus</name>
    <name type="common">Bean weevil</name>
    <name type="synonym">Bruchus obtectus</name>
    <dbReference type="NCBI Taxonomy" id="200917"/>
    <lineage>
        <taxon>Eukaryota</taxon>
        <taxon>Metazoa</taxon>
        <taxon>Ecdysozoa</taxon>
        <taxon>Arthropoda</taxon>
        <taxon>Hexapoda</taxon>
        <taxon>Insecta</taxon>
        <taxon>Pterygota</taxon>
        <taxon>Neoptera</taxon>
        <taxon>Endopterygota</taxon>
        <taxon>Coleoptera</taxon>
        <taxon>Polyphaga</taxon>
        <taxon>Cucujiformia</taxon>
        <taxon>Chrysomeloidea</taxon>
        <taxon>Chrysomelidae</taxon>
        <taxon>Bruchinae</taxon>
        <taxon>Bruchini</taxon>
        <taxon>Acanthoscelides</taxon>
    </lineage>
</organism>
<feature type="domain" description="Chitin-binding type-2" evidence="2">
    <location>
        <begin position="136"/>
        <end position="196"/>
    </location>
</feature>
<protein>
    <recommendedName>
        <fullName evidence="2">Chitin-binding type-2 domain-containing protein</fullName>
    </recommendedName>
</protein>
<feature type="compositionally biased region" description="Polar residues" evidence="1">
    <location>
        <begin position="1"/>
        <end position="41"/>
    </location>
</feature>
<dbReference type="AlphaFoldDB" id="A0A9P0KKC1"/>
<feature type="domain" description="Chitin-binding type-2" evidence="2">
    <location>
        <begin position="201"/>
        <end position="258"/>
    </location>
</feature>
<evidence type="ECO:0000313" key="3">
    <source>
        <dbReference type="EMBL" id="CAH1972454.1"/>
    </source>
</evidence>
<dbReference type="SMART" id="SM00494">
    <property type="entry name" value="ChtBD2"/>
    <property type="match status" value="2"/>
</dbReference>
<accession>A0A9P0KKC1</accession>
<dbReference type="SUPFAM" id="SSF57625">
    <property type="entry name" value="Invertebrate chitin-binding proteins"/>
    <property type="match status" value="1"/>
</dbReference>
<dbReference type="GO" id="GO:0005576">
    <property type="term" value="C:extracellular region"/>
    <property type="evidence" value="ECO:0007669"/>
    <property type="project" value="InterPro"/>
</dbReference>
<evidence type="ECO:0000256" key="1">
    <source>
        <dbReference type="SAM" id="MobiDB-lite"/>
    </source>
</evidence>
<keyword evidence="4" id="KW-1185">Reference proteome</keyword>
<dbReference type="OrthoDB" id="6723193at2759"/>
<feature type="compositionally biased region" description="Polar residues" evidence="1">
    <location>
        <begin position="49"/>
        <end position="58"/>
    </location>
</feature>
<gene>
    <name evidence="3" type="ORF">ACAOBT_LOCUS10006</name>
</gene>
<evidence type="ECO:0000313" key="4">
    <source>
        <dbReference type="Proteomes" id="UP001152888"/>
    </source>
</evidence>